<gene>
    <name evidence="2" type="ORF">SEVIR_1G119700v2</name>
</gene>
<organism evidence="2 3">
    <name type="scientific">Setaria viridis</name>
    <name type="common">Green bristlegrass</name>
    <name type="synonym">Setaria italica subsp. viridis</name>
    <dbReference type="NCBI Taxonomy" id="4556"/>
    <lineage>
        <taxon>Eukaryota</taxon>
        <taxon>Viridiplantae</taxon>
        <taxon>Streptophyta</taxon>
        <taxon>Embryophyta</taxon>
        <taxon>Tracheophyta</taxon>
        <taxon>Spermatophyta</taxon>
        <taxon>Magnoliopsida</taxon>
        <taxon>Liliopsida</taxon>
        <taxon>Poales</taxon>
        <taxon>Poaceae</taxon>
        <taxon>PACMAD clade</taxon>
        <taxon>Panicoideae</taxon>
        <taxon>Panicodae</taxon>
        <taxon>Paniceae</taxon>
        <taxon>Cenchrinae</taxon>
        <taxon>Setaria</taxon>
    </lineage>
</organism>
<keyword evidence="3" id="KW-1185">Reference proteome</keyword>
<sequence>MPPPTSRDAADPAPTRRRPRKRLAGEGRGGSWAASAIDSIRSRRPMSGKAIVVGGSIGAIDTAAVDAVRLPAAATPPGTTGERIREPAESPEPCCAGAGAARPRPAVPAAGAHDACRLRRCRRRTPTRRPRGGGGGR</sequence>
<reference evidence="2" key="1">
    <citation type="submission" date="2019-03" db="EMBL/GenBank/DDBJ databases">
        <title>WGS assembly of Setaria viridis.</title>
        <authorList>
            <person name="Huang P."/>
            <person name="Jenkins J."/>
            <person name="Grimwood J."/>
            <person name="Barry K."/>
            <person name="Healey A."/>
            <person name="Mamidi S."/>
            <person name="Sreedasyam A."/>
            <person name="Shu S."/>
            <person name="Feldman M."/>
            <person name="Wu J."/>
            <person name="Yu Y."/>
            <person name="Chen C."/>
            <person name="Johnson J."/>
            <person name="Rokhsar D."/>
            <person name="Baxter I."/>
            <person name="Schmutz J."/>
            <person name="Brutnell T."/>
            <person name="Kellogg E."/>
        </authorList>
    </citation>
    <scope>NUCLEOTIDE SEQUENCE [LARGE SCALE GENOMIC DNA]</scope>
</reference>
<accession>A0A4U6W773</accession>
<dbReference type="Gramene" id="TKW38510">
    <property type="protein sequence ID" value="TKW38510"/>
    <property type="gene ID" value="SEVIR_1G119700v2"/>
</dbReference>
<evidence type="ECO:0000256" key="1">
    <source>
        <dbReference type="SAM" id="MobiDB-lite"/>
    </source>
</evidence>
<evidence type="ECO:0000313" key="3">
    <source>
        <dbReference type="Proteomes" id="UP000298652"/>
    </source>
</evidence>
<dbReference type="Proteomes" id="UP000298652">
    <property type="component" value="Chromosome 1"/>
</dbReference>
<evidence type="ECO:0000313" key="2">
    <source>
        <dbReference type="EMBL" id="TKW38510.1"/>
    </source>
</evidence>
<dbReference type="AlphaFoldDB" id="A0A4U6W773"/>
<feature type="region of interest" description="Disordered" evidence="1">
    <location>
        <begin position="73"/>
        <end position="114"/>
    </location>
</feature>
<dbReference type="EMBL" id="CM016552">
    <property type="protein sequence ID" value="TKW38510.1"/>
    <property type="molecule type" value="Genomic_DNA"/>
</dbReference>
<name>A0A4U6W773_SETVI</name>
<proteinExistence type="predicted"/>
<feature type="region of interest" description="Disordered" evidence="1">
    <location>
        <begin position="1"/>
        <end position="33"/>
    </location>
</feature>
<feature type="compositionally biased region" description="Low complexity" evidence="1">
    <location>
        <begin position="96"/>
        <end position="112"/>
    </location>
</feature>
<protein>
    <submittedName>
        <fullName evidence="2">Uncharacterized protein</fullName>
    </submittedName>
</protein>